<feature type="transmembrane region" description="Helical" evidence="5">
    <location>
        <begin position="64"/>
        <end position="84"/>
    </location>
</feature>
<dbReference type="Proteomes" id="UP000055611">
    <property type="component" value="Chromosome"/>
</dbReference>
<evidence type="ECO:0000256" key="5">
    <source>
        <dbReference type="SAM" id="Phobius"/>
    </source>
</evidence>
<dbReference type="RefSeq" id="WP_066804587.1">
    <property type="nucleotide sequence ID" value="NZ_CP014206.1"/>
</dbReference>
<dbReference type="Pfam" id="PF18955">
    <property type="entry name" value="DUF5698"/>
    <property type="match status" value="1"/>
</dbReference>
<keyword evidence="9" id="KW-1185">Reference proteome</keyword>
<proteinExistence type="predicted"/>
<evidence type="ECO:0000313" key="9">
    <source>
        <dbReference type="Proteomes" id="UP000055611"/>
    </source>
</evidence>
<dbReference type="InterPro" id="IPR044035">
    <property type="entry name" value="DUF5698"/>
</dbReference>
<keyword evidence="1" id="KW-1003">Cell membrane</keyword>
<feature type="transmembrane region" description="Helical" evidence="5">
    <location>
        <begin position="6"/>
        <end position="25"/>
    </location>
</feature>
<reference evidence="7 9" key="1">
    <citation type="journal article" date="2016" name="Front. Microbiol.">
        <title>Genome Sequence of the Piezophilic, Mesophilic Sulfate-Reducing Bacterium Desulfovibrio indicus J2T.</title>
        <authorList>
            <person name="Cao J."/>
            <person name="Maignien L."/>
            <person name="Shao Z."/>
            <person name="Alain K."/>
            <person name="Jebbar M."/>
        </authorList>
    </citation>
    <scope>NUCLEOTIDE SEQUENCE [LARGE SCALE GENOMIC DNA]</scope>
    <source>
        <strain evidence="7 9">J2</strain>
    </source>
</reference>
<dbReference type="Proteomes" id="UP000295506">
    <property type="component" value="Unassembled WGS sequence"/>
</dbReference>
<dbReference type="CDD" id="cd16381">
    <property type="entry name" value="YitT_C_like_1"/>
    <property type="match status" value="1"/>
</dbReference>
<gene>
    <name evidence="7" type="ORF">AWY79_12830</name>
    <name evidence="8" type="ORF">EDC59_10989</name>
</gene>
<accession>A0A126QR44</accession>
<name>A0A126QR44_9BACT</name>
<evidence type="ECO:0000256" key="1">
    <source>
        <dbReference type="ARBA" id="ARBA00022475"/>
    </source>
</evidence>
<dbReference type="KEGG" id="dej:AWY79_12830"/>
<evidence type="ECO:0000256" key="2">
    <source>
        <dbReference type="ARBA" id="ARBA00022692"/>
    </source>
</evidence>
<evidence type="ECO:0000313" key="8">
    <source>
        <dbReference type="EMBL" id="TDT87202.1"/>
    </source>
</evidence>
<keyword evidence="3 5" id="KW-1133">Transmembrane helix</keyword>
<evidence type="ECO:0000313" key="10">
    <source>
        <dbReference type="Proteomes" id="UP000295506"/>
    </source>
</evidence>
<feature type="transmembrane region" description="Helical" evidence="5">
    <location>
        <begin position="37"/>
        <end position="58"/>
    </location>
</feature>
<keyword evidence="4 5" id="KW-0472">Membrane</keyword>
<dbReference type="PANTHER" id="PTHR40060">
    <property type="entry name" value="UPF0316 PROTEIN YEBE"/>
    <property type="match status" value="1"/>
</dbReference>
<evidence type="ECO:0000313" key="7">
    <source>
        <dbReference type="EMBL" id="AMK11935.1"/>
    </source>
</evidence>
<dbReference type="AlphaFoldDB" id="A0A126QR44"/>
<dbReference type="OrthoDB" id="48231at2"/>
<dbReference type="EMBL" id="SOBK01000009">
    <property type="protein sequence ID" value="TDT87202.1"/>
    <property type="molecule type" value="Genomic_DNA"/>
</dbReference>
<evidence type="ECO:0000259" key="6">
    <source>
        <dbReference type="Pfam" id="PF18955"/>
    </source>
</evidence>
<evidence type="ECO:0000256" key="4">
    <source>
        <dbReference type="ARBA" id="ARBA00023136"/>
    </source>
</evidence>
<evidence type="ECO:0000256" key="3">
    <source>
        <dbReference type="ARBA" id="ARBA00022989"/>
    </source>
</evidence>
<keyword evidence="2 5" id="KW-0812">Transmembrane</keyword>
<dbReference type="InterPro" id="IPR022930">
    <property type="entry name" value="UPF0316"/>
</dbReference>
<protein>
    <submittedName>
        <fullName evidence="8">Uncharacterized protein YebE (UPF0316 family)</fullName>
    </submittedName>
</protein>
<reference evidence="8 10" key="2">
    <citation type="submission" date="2019-03" db="EMBL/GenBank/DDBJ databases">
        <title>Genomic Encyclopedia of Type Strains, Phase IV (KMG-IV): sequencing the most valuable type-strain genomes for metagenomic binning, comparative biology and taxonomic classification.</title>
        <authorList>
            <person name="Goeker M."/>
        </authorList>
    </citation>
    <scope>NUCLEOTIDE SEQUENCE [LARGE SCALE GENOMIC DNA]</scope>
    <source>
        <strain evidence="8 10">DSM 101483</strain>
    </source>
</reference>
<organism evidence="8 10">
    <name type="scientific">Pseudodesulfovibrio indicus</name>
    <dbReference type="NCBI Taxonomy" id="1716143"/>
    <lineage>
        <taxon>Bacteria</taxon>
        <taxon>Pseudomonadati</taxon>
        <taxon>Thermodesulfobacteriota</taxon>
        <taxon>Desulfovibrionia</taxon>
        <taxon>Desulfovibrionales</taxon>
        <taxon>Desulfovibrionaceae</taxon>
    </lineage>
</organism>
<sequence>MTLDVLFLGIVVFLAEMLVLTIGTIRTMVTVLGESRAAFYLGCLEMSLWVFGTSTVLMKVGEEPALGVFYAVGFAAGNVVGILAEKKLALGNVVVRIISAGRGGDIAEAVRQAGFMLTTVAGEGSQGPVTVQFVVCRRKDMKQLLGVARAVDHDLFYTFETAGGCSEVPSPSPSRAGRLLKPIRRLVPQF</sequence>
<dbReference type="PANTHER" id="PTHR40060:SF1">
    <property type="entry name" value="UPF0316 PROTEIN YEBE"/>
    <property type="match status" value="1"/>
</dbReference>
<dbReference type="EMBL" id="CP014206">
    <property type="protein sequence ID" value="AMK11935.1"/>
    <property type="molecule type" value="Genomic_DNA"/>
</dbReference>
<feature type="domain" description="DUF5698" evidence="6">
    <location>
        <begin position="24"/>
        <end position="82"/>
    </location>
</feature>